<accession>A0ABP8IA37</accession>
<evidence type="ECO:0000256" key="1">
    <source>
        <dbReference type="SAM" id="Phobius"/>
    </source>
</evidence>
<organism evidence="2 3">
    <name type="scientific">Hymenobacter saemangeumensis</name>
    <dbReference type="NCBI Taxonomy" id="1084522"/>
    <lineage>
        <taxon>Bacteria</taxon>
        <taxon>Pseudomonadati</taxon>
        <taxon>Bacteroidota</taxon>
        <taxon>Cytophagia</taxon>
        <taxon>Cytophagales</taxon>
        <taxon>Hymenobacteraceae</taxon>
        <taxon>Hymenobacter</taxon>
    </lineage>
</organism>
<keyword evidence="1" id="KW-0472">Membrane</keyword>
<comment type="caution">
    <text evidence="2">The sequence shown here is derived from an EMBL/GenBank/DDBJ whole genome shotgun (WGS) entry which is preliminary data.</text>
</comment>
<proteinExistence type="predicted"/>
<sequence length="185" mass="20388">MMPELVFVILHPDFYEPLFYLQLTRSIPLGTHIQGFLIYAAGDTAAALLLHQFSLLRLLGMALVGGLLYSTEVPAYFRWLDARVPARAEGSQLRKTSRAALTLLYFNPLWIARHYVFLGVFGGAAETLSLALLPAAGRSFLLNAPVSLVANYYIQNRVTTSRRFVASAVFSGVMAVSYALSAAWL</sequence>
<feature type="transmembrane region" description="Helical" evidence="1">
    <location>
        <begin position="131"/>
        <end position="152"/>
    </location>
</feature>
<feature type="transmembrane region" description="Helical" evidence="1">
    <location>
        <begin position="58"/>
        <end position="79"/>
    </location>
</feature>
<keyword evidence="1" id="KW-0812">Transmembrane</keyword>
<feature type="transmembrane region" description="Helical" evidence="1">
    <location>
        <begin position="164"/>
        <end position="184"/>
    </location>
</feature>
<evidence type="ECO:0000313" key="3">
    <source>
        <dbReference type="Proteomes" id="UP001501153"/>
    </source>
</evidence>
<reference evidence="3" key="1">
    <citation type="journal article" date="2019" name="Int. J. Syst. Evol. Microbiol.">
        <title>The Global Catalogue of Microorganisms (GCM) 10K type strain sequencing project: providing services to taxonomists for standard genome sequencing and annotation.</title>
        <authorList>
            <consortium name="The Broad Institute Genomics Platform"/>
            <consortium name="The Broad Institute Genome Sequencing Center for Infectious Disease"/>
            <person name="Wu L."/>
            <person name="Ma J."/>
        </authorList>
    </citation>
    <scope>NUCLEOTIDE SEQUENCE [LARGE SCALE GENOMIC DNA]</scope>
    <source>
        <strain evidence="3">JCM 17923</strain>
    </source>
</reference>
<protein>
    <submittedName>
        <fullName evidence="2">Uncharacterized protein</fullName>
    </submittedName>
</protein>
<gene>
    <name evidence="2" type="ORF">GCM10023185_16220</name>
</gene>
<name>A0ABP8IA37_9BACT</name>
<feature type="transmembrane region" description="Helical" evidence="1">
    <location>
        <begin position="100"/>
        <end position="125"/>
    </location>
</feature>
<keyword evidence="1" id="KW-1133">Transmembrane helix</keyword>
<keyword evidence="3" id="KW-1185">Reference proteome</keyword>
<evidence type="ECO:0000313" key="2">
    <source>
        <dbReference type="EMBL" id="GAA4354406.1"/>
    </source>
</evidence>
<dbReference type="Proteomes" id="UP001501153">
    <property type="component" value="Unassembled WGS sequence"/>
</dbReference>
<dbReference type="EMBL" id="BAABGZ010000016">
    <property type="protein sequence ID" value="GAA4354406.1"/>
    <property type="molecule type" value="Genomic_DNA"/>
</dbReference>